<dbReference type="PANTHER" id="PTHR36440:SF1">
    <property type="entry name" value="PUTATIVE (AFU_ORTHOLOGUE AFUA_8G07350)-RELATED"/>
    <property type="match status" value="1"/>
</dbReference>
<dbReference type="InterPro" id="IPR013096">
    <property type="entry name" value="Cupin_2"/>
</dbReference>
<dbReference type="InterPro" id="IPR014710">
    <property type="entry name" value="RmlC-like_jellyroll"/>
</dbReference>
<reference evidence="3 4" key="1">
    <citation type="submission" date="2020-08" db="EMBL/GenBank/DDBJ databases">
        <authorList>
            <person name="Sun Q."/>
            <person name="Inoue M."/>
        </authorList>
    </citation>
    <scope>NUCLEOTIDE SEQUENCE [LARGE SCALE GENOMIC DNA]</scope>
    <source>
        <strain evidence="3 4">CCM 8938</strain>
    </source>
</reference>
<dbReference type="Proteomes" id="UP000652755">
    <property type="component" value="Unassembled WGS sequence"/>
</dbReference>
<keyword evidence="1" id="KW-0732">Signal</keyword>
<sequence length="187" mass="21049">MERRNFIQSTVALLATSSITLPVFAQNSVPLKKGFKVKALATRYKEKIVYGKTPIDFKLLSNDTHNQLSIFISTNNLKGFGPPLHIHHTFDEFFCVLEGDFLFELDDRILTLTKGDSLFIPRNTKHRFNYNGETAGTLLVGITPGKGIEKYFADMGKLLTNDGVPDMVKMQALYKTYNSEILGPPMK</sequence>
<dbReference type="Gene3D" id="2.60.120.10">
    <property type="entry name" value="Jelly Rolls"/>
    <property type="match status" value="1"/>
</dbReference>
<dbReference type="InterPro" id="IPR053146">
    <property type="entry name" value="QDO-like"/>
</dbReference>
<dbReference type="InterPro" id="IPR011051">
    <property type="entry name" value="RmlC_Cupin_sf"/>
</dbReference>
<evidence type="ECO:0000259" key="2">
    <source>
        <dbReference type="Pfam" id="PF07883"/>
    </source>
</evidence>
<dbReference type="PANTHER" id="PTHR36440">
    <property type="entry name" value="PUTATIVE (AFU_ORTHOLOGUE AFUA_8G07350)-RELATED"/>
    <property type="match status" value="1"/>
</dbReference>
<feature type="domain" description="Cupin type-2" evidence="2">
    <location>
        <begin position="81"/>
        <end position="139"/>
    </location>
</feature>
<keyword evidence="4" id="KW-1185">Reference proteome</keyword>
<dbReference type="Pfam" id="PF07883">
    <property type="entry name" value="Cupin_2"/>
    <property type="match status" value="1"/>
</dbReference>
<evidence type="ECO:0000313" key="4">
    <source>
        <dbReference type="Proteomes" id="UP000652755"/>
    </source>
</evidence>
<accession>A0ABR7KX18</accession>
<comment type="caution">
    <text evidence="3">The sequence shown here is derived from an EMBL/GenBank/DDBJ whole genome shotgun (WGS) entry which is preliminary data.</text>
</comment>
<name>A0ABR7KX18_9SPHI</name>
<evidence type="ECO:0000313" key="3">
    <source>
        <dbReference type="EMBL" id="MBC6112664.1"/>
    </source>
</evidence>
<dbReference type="EMBL" id="JACRYL010000024">
    <property type="protein sequence ID" value="MBC6112664.1"/>
    <property type="molecule type" value="Genomic_DNA"/>
</dbReference>
<gene>
    <name evidence="3" type="ORF">H7U22_19755</name>
</gene>
<dbReference type="SUPFAM" id="SSF51182">
    <property type="entry name" value="RmlC-like cupins"/>
    <property type="match status" value="1"/>
</dbReference>
<organism evidence="3 4">
    <name type="scientific">Pedobacter fastidiosus</name>
    <dbReference type="NCBI Taxonomy" id="2765361"/>
    <lineage>
        <taxon>Bacteria</taxon>
        <taxon>Pseudomonadati</taxon>
        <taxon>Bacteroidota</taxon>
        <taxon>Sphingobacteriia</taxon>
        <taxon>Sphingobacteriales</taxon>
        <taxon>Sphingobacteriaceae</taxon>
        <taxon>Pedobacter</taxon>
    </lineage>
</organism>
<dbReference type="RefSeq" id="WP_187073081.1">
    <property type="nucleotide sequence ID" value="NZ_JACRYL010000024.1"/>
</dbReference>
<feature type="chain" id="PRO_5047445229" evidence="1">
    <location>
        <begin position="26"/>
        <end position="187"/>
    </location>
</feature>
<protein>
    <submittedName>
        <fullName evidence="3">Cupin domain-containing protein</fullName>
    </submittedName>
</protein>
<proteinExistence type="predicted"/>
<feature type="signal peptide" evidence="1">
    <location>
        <begin position="1"/>
        <end position="25"/>
    </location>
</feature>
<evidence type="ECO:0000256" key="1">
    <source>
        <dbReference type="SAM" id="SignalP"/>
    </source>
</evidence>